<name>A0A845LDW4_9FIRM</name>
<reference evidence="2 3" key="1">
    <citation type="submission" date="2020-01" db="EMBL/GenBank/DDBJ databases">
        <title>Whole-genome sequence of Heliobacterium undosum DSM 13378.</title>
        <authorList>
            <person name="Kyndt J.A."/>
            <person name="Meyer T.E."/>
        </authorList>
    </citation>
    <scope>NUCLEOTIDE SEQUENCE [LARGE SCALE GENOMIC DNA]</scope>
    <source>
        <strain evidence="2 3">DSM 13378</strain>
    </source>
</reference>
<dbReference type="OrthoDB" id="1924973at2"/>
<feature type="region of interest" description="Disordered" evidence="1">
    <location>
        <begin position="36"/>
        <end position="60"/>
    </location>
</feature>
<evidence type="ECO:0000313" key="2">
    <source>
        <dbReference type="EMBL" id="MZP31111.1"/>
    </source>
</evidence>
<sequence length="60" mass="6550">MNISQLPAPTLVNAASNGDIVHMLVLKKAMDMAQQQGSADTRMMEQSVNPRLGQRIDVRA</sequence>
<evidence type="ECO:0000313" key="3">
    <source>
        <dbReference type="Proteomes" id="UP000463470"/>
    </source>
</evidence>
<dbReference type="EMBL" id="WXEY01000025">
    <property type="protein sequence ID" value="MZP31111.1"/>
    <property type="molecule type" value="Genomic_DNA"/>
</dbReference>
<gene>
    <name evidence="2" type="ORF">GTO91_15460</name>
</gene>
<protein>
    <submittedName>
        <fullName evidence="2">Putative motility protein</fullName>
    </submittedName>
</protein>
<proteinExistence type="predicted"/>
<evidence type="ECO:0000256" key="1">
    <source>
        <dbReference type="SAM" id="MobiDB-lite"/>
    </source>
</evidence>
<dbReference type="Proteomes" id="UP000463470">
    <property type="component" value="Unassembled WGS sequence"/>
</dbReference>
<comment type="caution">
    <text evidence="2">The sequence shown here is derived from an EMBL/GenBank/DDBJ whole genome shotgun (WGS) entry which is preliminary data.</text>
</comment>
<dbReference type="AlphaFoldDB" id="A0A845LDW4"/>
<keyword evidence="3" id="KW-1185">Reference proteome</keyword>
<accession>A0A845LDW4</accession>
<organism evidence="2 3">
    <name type="scientific">Heliomicrobium undosum</name>
    <dbReference type="NCBI Taxonomy" id="121734"/>
    <lineage>
        <taxon>Bacteria</taxon>
        <taxon>Bacillati</taxon>
        <taxon>Bacillota</taxon>
        <taxon>Clostridia</taxon>
        <taxon>Eubacteriales</taxon>
        <taxon>Heliobacteriaceae</taxon>
        <taxon>Heliomicrobium</taxon>
    </lineage>
</organism>
<feature type="compositionally biased region" description="Polar residues" evidence="1">
    <location>
        <begin position="36"/>
        <end position="49"/>
    </location>
</feature>
<dbReference type="InterPro" id="IPR025906">
    <property type="entry name" value="YjfB_motility"/>
</dbReference>
<dbReference type="RefSeq" id="WP_161259632.1">
    <property type="nucleotide sequence ID" value="NZ_WXEY01000025.1"/>
</dbReference>
<dbReference type="Pfam" id="PF14070">
    <property type="entry name" value="YjfB_motility"/>
    <property type="match status" value="1"/>
</dbReference>